<name>A0A8S1MLD8_9CILI</name>
<proteinExistence type="predicted"/>
<dbReference type="AlphaFoldDB" id="A0A8S1MLD8"/>
<accession>A0A8S1MLD8</accession>
<gene>
    <name evidence="1" type="ORF">PSON_ATCC_30995.1.T0420203</name>
</gene>
<evidence type="ECO:0000313" key="1">
    <source>
        <dbReference type="EMBL" id="CAD8081757.1"/>
    </source>
</evidence>
<dbReference type="EMBL" id="CAJJDN010000042">
    <property type="protein sequence ID" value="CAD8081757.1"/>
    <property type="molecule type" value="Genomic_DNA"/>
</dbReference>
<keyword evidence="2" id="KW-1185">Reference proteome</keyword>
<organism evidence="1 2">
    <name type="scientific">Paramecium sonneborni</name>
    <dbReference type="NCBI Taxonomy" id="65129"/>
    <lineage>
        <taxon>Eukaryota</taxon>
        <taxon>Sar</taxon>
        <taxon>Alveolata</taxon>
        <taxon>Ciliophora</taxon>
        <taxon>Intramacronucleata</taxon>
        <taxon>Oligohymenophorea</taxon>
        <taxon>Peniculida</taxon>
        <taxon>Parameciidae</taxon>
        <taxon>Paramecium</taxon>
    </lineage>
</organism>
<protein>
    <submittedName>
        <fullName evidence="1">Uncharacterized protein</fullName>
    </submittedName>
</protein>
<comment type="caution">
    <text evidence="1">The sequence shown here is derived from an EMBL/GenBank/DDBJ whole genome shotgun (WGS) entry which is preliminary data.</text>
</comment>
<reference evidence="1" key="1">
    <citation type="submission" date="2021-01" db="EMBL/GenBank/DDBJ databases">
        <authorList>
            <consortium name="Genoscope - CEA"/>
            <person name="William W."/>
        </authorList>
    </citation>
    <scope>NUCLEOTIDE SEQUENCE</scope>
</reference>
<dbReference type="Proteomes" id="UP000692954">
    <property type="component" value="Unassembled WGS sequence"/>
</dbReference>
<evidence type="ECO:0000313" key="2">
    <source>
        <dbReference type="Proteomes" id="UP000692954"/>
    </source>
</evidence>
<sequence>MATKNDEAIQYNGEDLKSFYFPTKFDHRQSAVPENPCYNFQIQNFYFFYFIVVTQLGEIFVTPCDNIYGIWDLGYLLTTPLNQLYQNYRCFSALMQISSGFILDLHFFIFLDIGFCMKEILDCLQFLFYSTLSEHFTQIYSNQNIHPTITGKILWQQVLLQNLENIQISFIQDMTAFQQFVHLK</sequence>